<dbReference type="PANTHER" id="PTHR43737">
    <property type="entry name" value="BLL7424 PROTEIN"/>
    <property type="match status" value="1"/>
</dbReference>
<evidence type="ECO:0000313" key="1">
    <source>
        <dbReference type="EMBL" id="QDU24016.1"/>
    </source>
</evidence>
<keyword evidence="2" id="KW-1185">Reference proteome</keyword>
<dbReference type="KEGG" id="uli:ETAA1_60270"/>
<organism evidence="1 2">
    <name type="scientific">Urbifossiella limnaea</name>
    <dbReference type="NCBI Taxonomy" id="2528023"/>
    <lineage>
        <taxon>Bacteria</taxon>
        <taxon>Pseudomonadati</taxon>
        <taxon>Planctomycetota</taxon>
        <taxon>Planctomycetia</taxon>
        <taxon>Gemmatales</taxon>
        <taxon>Gemmataceae</taxon>
        <taxon>Urbifossiella</taxon>
    </lineage>
</organism>
<protein>
    <recommendedName>
        <fullName evidence="3">DUF1501 domain-containing protein</fullName>
    </recommendedName>
</protein>
<name>A0A517Y2J6_9BACT</name>
<dbReference type="EMBL" id="CP036273">
    <property type="protein sequence ID" value="QDU24016.1"/>
    <property type="molecule type" value="Genomic_DNA"/>
</dbReference>
<accession>A0A517Y2J6</accession>
<proteinExistence type="predicted"/>
<dbReference type="SUPFAM" id="SSF53649">
    <property type="entry name" value="Alkaline phosphatase-like"/>
    <property type="match status" value="1"/>
</dbReference>
<dbReference type="Proteomes" id="UP000319576">
    <property type="component" value="Chromosome"/>
</dbReference>
<reference evidence="1 2" key="1">
    <citation type="submission" date="2019-02" db="EMBL/GenBank/DDBJ databases">
        <title>Deep-cultivation of Planctomycetes and their phenomic and genomic characterization uncovers novel biology.</title>
        <authorList>
            <person name="Wiegand S."/>
            <person name="Jogler M."/>
            <person name="Boedeker C."/>
            <person name="Pinto D."/>
            <person name="Vollmers J."/>
            <person name="Rivas-Marin E."/>
            <person name="Kohn T."/>
            <person name="Peeters S.H."/>
            <person name="Heuer A."/>
            <person name="Rast P."/>
            <person name="Oberbeckmann S."/>
            <person name="Bunk B."/>
            <person name="Jeske O."/>
            <person name="Meyerdierks A."/>
            <person name="Storesund J.E."/>
            <person name="Kallscheuer N."/>
            <person name="Luecker S."/>
            <person name="Lage O.M."/>
            <person name="Pohl T."/>
            <person name="Merkel B.J."/>
            <person name="Hornburger P."/>
            <person name="Mueller R.-W."/>
            <person name="Bruemmer F."/>
            <person name="Labrenz M."/>
            <person name="Spormann A.M."/>
            <person name="Op den Camp H."/>
            <person name="Overmann J."/>
            <person name="Amann R."/>
            <person name="Jetten M.S.M."/>
            <person name="Mascher T."/>
            <person name="Medema M.H."/>
            <person name="Devos D.P."/>
            <person name="Kaster A.-K."/>
            <person name="Ovreas L."/>
            <person name="Rohde M."/>
            <person name="Galperin M.Y."/>
            <person name="Jogler C."/>
        </authorList>
    </citation>
    <scope>NUCLEOTIDE SEQUENCE [LARGE SCALE GENOMIC DNA]</scope>
    <source>
        <strain evidence="1 2">ETA_A1</strain>
    </source>
</reference>
<dbReference type="Gene3D" id="3.40.720.10">
    <property type="entry name" value="Alkaline Phosphatase, subunit A"/>
    <property type="match status" value="1"/>
</dbReference>
<dbReference type="AlphaFoldDB" id="A0A517Y2J6"/>
<dbReference type="PANTHER" id="PTHR43737:SF1">
    <property type="entry name" value="DUF1501 DOMAIN-CONTAINING PROTEIN"/>
    <property type="match status" value="1"/>
</dbReference>
<evidence type="ECO:0008006" key="3">
    <source>
        <dbReference type="Google" id="ProtNLM"/>
    </source>
</evidence>
<dbReference type="InterPro" id="IPR010869">
    <property type="entry name" value="DUF1501"/>
</dbReference>
<sequence length="461" mass="48647">MTSTRVSRRQLLAAGGVTALTMGLPGTVAARSDPNRTSRGAAEKSCIFVLLCGGPSHLDLWDLKPDAPDEIRGPYRPAPSAVPGLRLSELQPRLSALANRFTLVRSMTHPGNISNHFDAMHNLLAGQHNAPPDAAYLGSVLSKVQPTRQSLASYVWLIKCVGDPVFCAPNIGTGGNLGPHHAPLFVGTAENNPAKPGFKAPDTLIPVDPADRLNARRGLLDGLDRGPAGSGDGWRGVQRRGFDIATSTGPREAFDLERESPRTRDRYGRNPLGQNLLLARRLVESGVGFVTVNGWTGPAPGTGGNGPPSSSWDMHGGEMGMGNAFGTGSYGMGWCQPVLDGALSALLTDLTDRGLMDNTLVVVMGEFGRTPRINQLGGATPGRQHWPACYTALLAGAGVKGGAIVGASDKIGAYVKDRPVRPQDLSASIFHALGVPWEARVTRDGLTRPLSTGEVVTELFE</sequence>
<dbReference type="PROSITE" id="PS51318">
    <property type="entry name" value="TAT"/>
    <property type="match status" value="1"/>
</dbReference>
<dbReference type="InterPro" id="IPR006311">
    <property type="entry name" value="TAT_signal"/>
</dbReference>
<evidence type="ECO:0000313" key="2">
    <source>
        <dbReference type="Proteomes" id="UP000319576"/>
    </source>
</evidence>
<dbReference type="OrthoDB" id="252850at2"/>
<dbReference type="RefSeq" id="WP_145244213.1">
    <property type="nucleotide sequence ID" value="NZ_CP036273.1"/>
</dbReference>
<gene>
    <name evidence="1" type="ORF">ETAA1_60270</name>
</gene>
<dbReference type="Pfam" id="PF07394">
    <property type="entry name" value="DUF1501"/>
    <property type="match status" value="1"/>
</dbReference>
<dbReference type="InterPro" id="IPR017850">
    <property type="entry name" value="Alkaline_phosphatase_core_sf"/>
</dbReference>